<dbReference type="PANTHER" id="PTHR23216:SF1">
    <property type="entry name" value="NUCLEOLAR AND COILED-BODY PHOSPHOPROTEIN 1"/>
    <property type="match status" value="1"/>
</dbReference>
<name>A0A5J4V4Y8_9EUKA</name>
<accession>A0A5J4V4Y8</accession>
<dbReference type="GO" id="GO:0005730">
    <property type="term" value="C:nucleolus"/>
    <property type="evidence" value="ECO:0007669"/>
    <property type="project" value="InterPro"/>
</dbReference>
<dbReference type="EMBL" id="SNRW01010008">
    <property type="protein sequence ID" value="KAA6377161.1"/>
    <property type="molecule type" value="Genomic_DNA"/>
</dbReference>
<proteinExistence type="predicted"/>
<evidence type="ECO:0000313" key="4">
    <source>
        <dbReference type="Proteomes" id="UP000324800"/>
    </source>
</evidence>
<evidence type="ECO:0000256" key="1">
    <source>
        <dbReference type="SAM" id="MobiDB-lite"/>
    </source>
</evidence>
<feature type="non-terminal residue" evidence="3">
    <location>
        <position position="1"/>
    </location>
</feature>
<feature type="compositionally biased region" description="Acidic residues" evidence="1">
    <location>
        <begin position="1"/>
        <end position="10"/>
    </location>
</feature>
<dbReference type="PANTHER" id="PTHR23216">
    <property type="entry name" value="NUCLEOLAR AND COILED-BODY PHOSPHOPROTEIN 1"/>
    <property type="match status" value="1"/>
</dbReference>
<feature type="compositionally biased region" description="Basic and acidic residues" evidence="1">
    <location>
        <begin position="11"/>
        <end position="32"/>
    </location>
</feature>
<feature type="compositionally biased region" description="Polar residues" evidence="1">
    <location>
        <begin position="35"/>
        <end position="50"/>
    </location>
</feature>
<dbReference type="InterPro" id="IPR007718">
    <property type="entry name" value="Srp40_C"/>
</dbReference>
<dbReference type="Proteomes" id="UP000324800">
    <property type="component" value="Unassembled WGS sequence"/>
</dbReference>
<sequence>SNNLNEDEEIQKEWKRTKDEEGRLPKRMRMEDDLPNNQLPSPVPSPTNITKAPFRRVDPSKYQVKDERLADNRYEKKQGDDWGAIASQKLKPTRGKDFRSAKTKLKRGTYRGGEINQGVNSILLSEDD</sequence>
<dbReference type="OrthoDB" id="5599646at2759"/>
<feature type="region of interest" description="Disordered" evidence="1">
    <location>
        <begin position="1"/>
        <end position="60"/>
    </location>
</feature>
<comment type="caution">
    <text evidence="3">The sequence shown here is derived from an EMBL/GenBank/DDBJ whole genome shotgun (WGS) entry which is preliminary data.</text>
</comment>
<reference evidence="3 4" key="1">
    <citation type="submission" date="2019-03" db="EMBL/GenBank/DDBJ databases">
        <title>Single cell metagenomics reveals metabolic interactions within the superorganism composed of flagellate Streblomastix strix and complex community of Bacteroidetes bacteria on its surface.</title>
        <authorList>
            <person name="Treitli S.C."/>
            <person name="Kolisko M."/>
            <person name="Husnik F."/>
            <person name="Keeling P."/>
            <person name="Hampl V."/>
        </authorList>
    </citation>
    <scope>NUCLEOTIDE SEQUENCE [LARGE SCALE GENOMIC DNA]</scope>
    <source>
        <strain evidence="3">ST1C</strain>
    </source>
</reference>
<protein>
    <recommendedName>
        <fullName evidence="2">Srp40 C-terminal domain-containing protein</fullName>
    </recommendedName>
</protein>
<gene>
    <name evidence="3" type="ORF">EZS28_027311</name>
</gene>
<feature type="domain" description="Srp40 C-terminal" evidence="2">
    <location>
        <begin position="53"/>
        <end position="122"/>
    </location>
</feature>
<evidence type="ECO:0000259" key="2">
    <source>
        <dbReference type="Pfam" id="PF05022"/>
    </source>
</evidence>
<dbReference type="AlphaFoldDB" id="A0A5J4V4Y8"/>
<organism evidence="3 4">
    <name type="scientific">Streblomastix strix</name>
    <dbReference type="NCBI Taxonomy" id="222440"/>
    <lineage>
        <taxon>Eukaryota</taxon>
        <taxon>Metamonada</taxon>
        <taxon>Preaxostyla</taxon>
        <taxon>Oxymonadida</taxon>
        <taxon>Streblomastigidae</taxon>
        <taxon>Streblomastix</taxon>
    </lineage>
</organism>
<dbReference type="InterPro" id="IPR039191">
    <property type="entry name" value="Nopp140-like"/>
</dbReference>
<evidence type="ECO:0000313" key="3">
    <source>
        <dbReference type="EMBL" id="KAA6377161.1"/>
    </source>
</evidence>
<dbReference type="Pfam" id="PF05022">
    <property type="entry name" value="SRP40_C"/>
    <property type="match status" value="1"/>
</dbReference>